<evidence type="ECO:0000313" key="1">
    <source>
        <dbReference type="EMBL" id="CAB4293003.1"/>
    </source>
</evidence>
<organism evidence="1 2">
    <name type="scientific">Prunus armeniaca</name>
    <name type="common">Apricot</name>
    <name type="synonym">Armeniaca vulgaris</name>
    <dbReference type="NCBI Taxonomy" id="36596"/>
    <lineage>
        <taxon>Eukaryota</taxon>
        <taxon>Viridiplantae</taxon>
        <taxon>Streptophyta</taxon>
        <taxon>Embryophyta</taxon>
        <taxon>Tracheophyta</taxon>
        <taxon>Spermatophyta</taxon>
        <taxon>Magnoliopsida</taxon>
        <taxon>eudicotyledons</taxon>
        <taxon>Gunneridae</taxon>
        <taxon>Pentapetalae</taxon>
        <taxon>rosids</taxon>
        <taxon>fabids</taxon>
        <taxon>Rosales</taxon>
        <taxon>Rosaceae</taxon>
        <taxon>Amygdaloideae</taxon>
        <taxon>Amygdaleae</taxon>
        <taxon>Prunus</taxon>
    </lineage>
</organism>
<evidence type="ECO:0000313" key="2">
    <source>
        <dbReference type="Proteomes" id="UP000507245"/>
    </source>
</evidence>
<protein>
    <submittedName>
        <fullName evidence="1">Uncharacterized protein</fullName>
    </submittedName>
</protein>
<keyword evidence="2" id="KW-1185">Reference proteome</keyword>
<dbReference type="AlphaFoldDB" id="A0A6J5VXK7"/>
<sequence>MGNEVFNSVIGMKLGLLNAILKAGAHARNRGRSGRLQICWNWEVRSYGNKGRHKLRKVYVRVSGISLEQWLG</sequence>
<reference evidence="2" key="1">
    <citation type="journal article" date="2020" name="Genome Biol.">
        <title>Gamete binning: chromosome-level and haplotype-resolved genome assembly enabled by high-throughput single-cell sequencing of gamete genomes.</title>
        <authorList>
            <person name="Campoy J.A."/>
            <person name="Sun H."/>
            <person name="Goel M."/>
            <person name="Jiao W.-B."/>
            <person name="Folz-Donahue K."/>
            <person name="Wang N."/>
            <person name="Rubio M."/>
            <person name="Liu C."/>
            <person name="Kukat C."/>
            <person name="Ruiz D."/>
            <person name="Huettel B."/>
            <person name="Schneeberger K."/>
        </authorList>
    </citation>
    <scope>NUCLEOTIDE SEQUENCE [LARGE SCALE GENOMIC DNA]</scope>
    <source>
        <strain evidence="2">cv. Rojo Pasion</strain>
    </source>
</reference>
<gene>
    <name evidence="1" type="ORF">ORAREDHAP_LOCUS1702</name>
</gene>
<proteinExistence type="predicted"/>
<name>A0A6J5VXK7_PRUAR</name>
<accession>A0A6J5VXK7</accession>
<dbReference type="EMBL" id="CAEKKB010000001">
    <property type="protein sequence ID" value="CAB4293003.1"/>
    <property type="molecule type" value="Genomic_DNA"/>
</dbReference>
<dbReference type="Proteomes" id="UP000507245">
    <property type="component" value="Unassembled WGS sequence"/>
</dbReference>